<proteinExistence type="predicted"/>
<dbReference type="EMBL" id="BSXW01001213">
    <property type="protein sequence ID" value="GMF34759.1"/>
    <property type="molecule type" value="Genomic_DNA"/>
</dbReference>
<comment type="caution">
    <text evidence="1">The sequence shown here is derived from an EMBL/GenBank/DDBJ whole genome shotgun (WGS) entry which is preliminary data.</text>
</comment>
<accession>A0A9W6XAQ2</accession>
<dbReference type="OrthoDB" id="105150at2759"/>
<keyword evidence="2" id="KW-1185">Reference proteome</keyword>
<evidence type="ECO:0000313" key="1">
    <source>
        <dbReference type="EMBL" id="GMF34759.1"/>
    </source>
</evidence>
<dbReference type="Proteomes" id="UP001165083">
    <property type="component" value="Unassembled WGS sequence"/>
</dbReference>
<sequence>MKKLTEMPFLRELMGFSSGVLYVDPRQNAFPPFDQEFVRNFGFGYGLDKLNDMLNCRGTGGELNAIAIYICSKLDNGPSMSVNASGDAFFIGTTANGKPVTSNVLVGSCQFRVRRYGLLSSGLHEARTRGNVPQVESSIRSWDMGAYGRHWRRRLVSNRSMPVSPMAMLWITARRNCGYR</sequence>
<reference evidence="1" key="1">
    <citation type="submission" date="2023-04" db="EMBL/GenBank/DDBJ databases">
        <title>Phytophthora lilii NBRC 32176.</title>
        <authorList>
            <person name="Ichikawa N."/>
            <person name="Sato H."/>
            <person name="Tonouchi N."/>
        </authorList>
    </citation>
    <scope>NUCLEOTIDE SEQUENCE</scope>
    <source>
        <strain evidence="1">NBRC 32176</strain>
    </source>
</reference>
<name>A0A9W6XAQ2_9STRA</name>
<dbReference type="AlphaFoldDB" id="A0A9W6XAQ2"/>
<evidence type="ECO:0000313" key="2">
    <source>
        <dbReference type="Proteomes" id="UP001165083"/>
    </source>
</evidence>
<protein>
    <submittedName>
        <fullName evidence="1">Unnamed protein product</fullName>
    </submittedName>
</protein>
<gene>
    <name evidence="1" type="ORF">Plil01_001480100</name>
</gene>
<organism evidence="1 2">
    <name type="scientific">Phytophthora lilii</name>
    <dbReference type="NCBI Taxonomy" id="2077276"/>
    <lineage>
        <taxon>Eukaryota</taxon>
        <taxon>Sar</taxon>
        <taxon>Stramenopiles</taxon>
        <taxon>Oomycota</taxon>
        <taxon>Peronosporomycetes</taxon>
        <taxon>Peronosporales</taxon>
        <taxon>Peronosporaceae</taxon>
        <taxon>Phytophthora</taxon>
    </lineage>
</organism>